<keyword evidence="3" id="KW-1185">Reference proteome</keyword>
<gene>
    <name evidence="2" type="ORF">BINO364_LOCUS5615</name>
</gene>
<dbReference type="Proteomes" id="UP000838878">
    <property type="component" value="Chromosome 13"/>
</dbReference>
<dbReference type="EMBL" id="OV170233">
    <property type="protein sequence ID" value="CAH0719246.1"/>
    <property type="molecule type" value="Genomic_DNA"/>
</dbReference>
<evidence type="ECO:0000259" key="1">
    <source>
        <dbReference type="Pfam" id="PF21787"/>
    </source>
</evidence>
<dbReference type="AlphaFoldDB" id="A0A8J9Y938"/>
<evidence type="ECO:0000313" key="2">
    <source>
        <dbReference type="EMBL" id="CAH0719246.1"/>
    </source>
</evidence>
<feature type="domain" description="Transposable element P transposase-like RNase H" evidence="1">
    <location>
        <begin position="5"/>
        <end position="98"/>
    </location>
</feature>
<reference evidence="2" key="1">
    <citation type="submission" date="2021-12" db="EMBL/GenBank/DDBJ databases">
        <authorList>
            <person name="Martin H S."/>
        </authorList>
    </citation>
    <scope>NUCLEOTIDE SEQUENCE</scope>
</reference>
<protein>
    <recommendedName>
        <fullName evidence="1">Transposable element P transposase-like RNase H domain-containing protein</fullName>
    </recommendedName>
</protein>
<dbReference type="OrthoDB" id="6627680at2759"/>
<name>A0A8J9Y938_9NEOP</name>
<dbReference type="Pfam" id="PF21787">
    <property type="entry name" value="TNP-like_RNaseH_N"/>
    <property type="match status" value="1"/>
</dbReference>
<organism evidence="2 3">
    <name type="scientific">Brenthis ino</name>
    <name type="common">lesser marbled fritillary</name>
    <dbReference type="NCBI Taxonomy" id="405034"/>
    <lineage>
        <taxon>Eukaryota</taxon>
        <taxon>Metazoa</taxon>
        <taxon>Ecdysozoa</taxon>
        <taxon>Arthropoda</taxon>
        <taxon>Hexapoda</taxon>
        <taxon>Insecta</taxon>
        <taxon>Pterygota</taxon>
        <taxon>Neoptera</taxon>
        <taxon>Endopterygota</taxon>
        <taxon>Lepidoptera</taxon>
        <taxon>Glossata</taxon>
        <taxon>Ditrysia</taxon>
        <taxon>Papilionoidea</taxon>
        <taxon>Nymphalidae</taxon>
        <taxon>Heliconiinae</taxon>
        <taxon>Argynnini</taxon>
        <taxon>Brenthis</taxon>
    </lineage>
</organism>
<evidence type="ECO:0000313" key="3">
    <source>
        <dbReference type="Proteomes" id="UP000838878"/>
    </source>
</evidence>
<proteinExistence type="predicted"/>
<feature type="non-terminal residue" evidence="2">
    <location>
        <position position="119"/>
    </location>
</feature>
<accession>A0A8J9Y938</accession>
<dbReference type="InterPro" id="IPR048365">
    <property type="entry name" value="TNP-like_RNaseH_N"/>
</dbReference>
<sequence>MANIDAGINKTLFEQIKKATEKMKTEHKLCIILFDEMSLKPNVAYNERKDMVSGFVTNGEERQPIYADHAQEQIVKLTTVSSCTKFSSPVARAAKDTIFENKSQILHSHPLKKKMTPAK</sequence>